<comment type="caution">
    <text evidence="1">The sequence shown here is derived from an EMBL/GenBank/DDBJ whole genome shotgun (WGS) entry which is preliminary data.</text>
</comment>
<dbReference type="Proteomes" id="UP000070549">
    <property type="component" value="Unassembled WGS sequence"/>
</dbReference>
<accession>A0A133VDJ4</accession>
<dbReference type="EMBL" id="LHYC01000061">
    <property type="protein sequence ID" value="KXB04505.1"/>
    <property type="molecule type" value="Genomic_DNA"/>
</dbReference>
<feature type="non-terminal residue" evidence="1">
    <location>
        <position position="109"/>
    </location>
</feature>
<dbReference type="AlphaFoldDB" id="A0A133VDJ4"/>
<reference evidence="1 2" key="1">
    <citation type="journal article" date="2016" name="Sci. Rep.">
        <title>Metabolic traits of an uncultured archaeal lineage -MSBL1- from brine pools of the Red Sea.</title>
        <authorList>
            <person name="Mwirichia R."/>
            <person name="Alam I."/>
            <person name="Rashid M."/>
            <person name="Vinu M."/>
            <person name="Ba-Alawi W."/>
            <person name="Anthony Kamau A."/>
            <person name="Kamanda Ngugi D."/>
            <person name="Goker M."/>
            <person name="Klenk H.P."/>
            <person name="Bajic V."/>
            <person name="Stingl U."/>
        </authorList>
    </citation>
    <scope>NUCLEOTIDE SEQUENCE [LARGE SCALE GENOMIC DNA]</scope>
    <source>
        <strain evidence="1">SCGC-AAA382A03</strain>
    </source>
</reference>
<organism evidence="1 2">
    <name type="scientific">candidate division MSBL1 archaeon SCGC-AAA382A03</name>
    <dbReference type="NCBI Taxonomy" id="1698278"/>
    <lineage>
        <taxon>Archaea</taxon>
        <taxon>Methanobacteriati</taxon>
        <taxon>Methanobacteriota</taxon>
        <taxon>candidate division MSBL1</taxon>
    </lineage>
</organism>
<sequence length="109" mass="12137">MEVVGEPKTFLAKRIAKEHTRIGFIGGIIYAPRGYGKSSFAIKTLFDLFKNGFGMEESEAWEESLDRLLFDLPDIVNRLQTELDKGEPTPALVGDDAGVYFSGQTYSAR</sequence>
<evidence type="ECO:0000313" key="2">
    <source>
        <dbReference type="Proteomes" id="UP000070549"/>
    </source>
</evidence>
<proteinExistence type="predicted"/>
<protein>
    <submittedName>
        <fullName evidence="1">Uncharacterized protein</fullName>
    </submittedName>
</protein>
<name>A0A133VDJ4_9EURY</name>
<evidence type="ECO:0000313" key="1">
    <source>
        <dbReference type="EMBL" id="KXB04505.1"/>
    </source>
</evidence>
<gene>
    <name evidence="1" type="ORF">AKJ49_02025</name>
</gene>
<keyword evidence="2" id="KW-1185">Reference proteome</keyword>